<dbReference type="Proteomes" id="UP000633418">
    <property type="component" value="Chromosome"/>
</dbReference>
<evidence type="ECO:0000313" key="2">
    <source>
        <dbReference type="Proteomes" id="UP000633418"/>
    </source>
</evidence>
<protein>
    <submittedName>
        <fullName evidence="1">Uncharacterized protein</fullName>
    </submittedName>
</protein>
<sequence length="67" mass="7845">MNENTFVEAFEAWREDFVYYDELDEECVVINVGLVAAFHIARAYTPEGRRRIVQAVEVFCREYGGHL</sequence>
<gene>
    <name evidence="1" type="ORF">HU772_019420</name>
</gene>
<reference evidence="1 2" key="2">
    <citation type="journal article" date="2021" name="Microorganisms">
        <title>The Ever-Expanding Pseudomonas Genus: Description of 43 New Species and Partition of the Pseudomonas putida Group.</title>
        <authorList>
            <person name="Girard L."/>
            <person name="Lood C."/>
            <person name="Hofte M."/>
            <person name="Vandamme P."/>
            <person name="Rokni-Zadeh H."/>
            <person name="van Noort V."/>
            <person name="Lavigne R."/>
            <person name="De Mot R."/>
        </authorList>
    </citation>
    <scope>NUCLEOTIDE SEQUENCE [LARGE SCALE GENOMIC DNA]</scope>
    <source>
        <strain evidence="1 2">RW9S1A</strain>
    </source>
</reference>
<name>A0A9E6PUA1_9PSED</name>
<reference evidence="1 2" key="1">
    <citation type="journal article" date="2020" name="Microorganisms">
        <title>Reliable Identification of Environmental Pseudomonas Isolates Using the rpoD Gene.</title>
        <authorList>
            <consortium name="The Broad Institute Genome Sequencing Platform"/>
            <person name="Girard L."/>
            <person name="Lood C."/>
            <person name="Rokni-Zadeh H."/>
            <person name="van Noort V."/>
            <person name="Lavigne R."/>
            <person name="De Mot R."/>
        </authorList>
    </citation>
    <scope>NUCLEOTIDE SEQUENCE [LARGE SCALE GENOMIC DNA]</scope>
    <source>
        <strain evidence="1 2">RW9S1A</strain>
    </source>
</reference>
<dbReference type="RefSeq" id="WP_186658533.1">
    <property type="nucleotide sequence ID" value="NZ_CP077095.1"/>
</dbReference>
<accession>A0A9E6PUA1</accession>
<dbReference type="KEGG" id="pxn:HU772_019420"/>
<dbReference type="EMBL" id="CP077095">
    <property type="protein sequence ID" value="QXI37489.1"/>
    <property type="molecule type" value="Genomic_DNA"/>
</dbReference>
<keyword evidence="2" id="KW-1185">Reference proteome</keyword>
<proteinExistence type="predicted"/>
<organism evidence="1 2">
    <name type="scientific">Pseudomonas xantholysinigenes</name>
    <dbReference type="NCBI Taxonomy" id="2745490"/>
    <lineage>
        <taxon>Bacteria</taxon>
        <taxon>Pseudomonadati</taxon>
        <taxon>Pseudomonadota</taxon>
        <taxon>Gammaproteobacteria</taxon>
        <taxon>Pseudomonadales</taxon>
        <taxon>Pseudomonadaceae</taxon>
        <taxon>Pseudomonas</taxon>
    </lineage>
</organism>
<dbReference type="AlphaFoldDB" id="A0A9E6PUA1"/>
<evidence type="ECO:0000313" key="1">
    <source>
        <dbReference type="EMBL" id="QXI37489.1"/>
    </source>
</evidence>